<reference evidence="2" key="1">
    <citation type="submission" date="2020-06" db="EMBL/GenBank/DDBJ databases">
        <title>Legume-microbial interactions unlock mineral nutrients during tropical forest succession.</title>
        <authorList>
            <person name="Epihov D.Z."/>
        </authorList>
    </citation>
    <scope>NUCLEOTIDE SEQUENCE [LARGE SCALE GENOMIC DNA]</scope>
    <source>
        <strain evidence="2">Pan2503</strain>
    </source>
</reference>
<evidence type="ECO:0000313" key="3">
    <source>
        <dbReference type="Proteomes" id="UP000567293"/>
    </source>
</evidence>
<dbReference type="EMBL" id="JACDQQ010002123">
    <property type="protein sequence ID" value="MBA0087672.1"/>
    <property type="molecule type" value="Genomic_DNA"/>
</dbReference>
<accession>A0A7V8NUK6</accession>
<organism evidence="2 3">
    <name type="scientific">Candidatus Acidiferrum panamense</name>
    <dbReference type="NCBI Taxonomy" id="2741543"/>
    <lineage>
        <taxon>Bacteria</taxon>
        <taxon>Pseudomonadati</taxon>
        <taxon>Acidobacteriota</taxon>
        <taxon>Terriglobia</taxon>
        <taxon>Candidatus Acidiferrales</taxon>
        <taxon>Candidatus Acidiferrum</taxon>
    </lineage>
</organism>
<gene>
    <name evidence="2" type="ORF">HRJ53_22025</name>
</gene>
<proteinExistence type="predicted"/>
<sequence length="148" mass="15708">MPPPAPATNTGTPLDPGSTNPRFAMPETRFSRDEWLEMRDNAVREGNIDASKYFQDMADRAGPPKPSAGERARQSDYDRMLADAAASDPDWMTRALQGGFETPLTVASSVPATIASGVAGVGKAGYNVLSRALGGNPQDAAEAVKWVQ</sequence>
<evidence type="ECO:0000313" key="2">
    <source>
        <dbReference type="EMBL" id="MBA0087672.1"/>
    </source>
</evidence>
<protein>
    <submittedName>
        <fullName evidence="2">Uncharacterized protein</fullName>
    </submittedName>
</protein>
<dbReference type="AlphaFoldDB" id="A0A7V8NUK6"/>
<feature type="region of interest" description="Disordered" evidence="1">
    <location>
        <begin position="1"/>
        <end position="25"/>
    </location>
</feature>
<comment type="caution">
    <text evidence="2">The sequence shown here is derived from an EMBL/GenBank/DDBJ whole genome shotgun (WGS) entry which is preliminary data.</text>
</comment>
<feature type="non-terminal residue" evidence="2">
    <location>
        <position position="148"/>
    </location>
</feature>
<dbReference type="Proteomes" id="UP000567293">
    <property type="component" value="Unassembled WGS sequence"/>
</dbReference>
<keyword evidence="3" id="KW-1185">Reference proteome</keyword>
<name>A0A7V8NUK6_9BACT</name>
<evidence type="ECO:0000256" key="1">
    <source>
        <dbReference type="SAM" id="MobiDB-lite"/>
    </source>
</evidence>